<feature type="transmembrane region" description="Helical" evidence="5">
    <location>
        <begin position="12"/>
        <end position="30"/>
    </location>
</feature>
<dbReference type="PANTHER" id="PTHR23294">
    <property type="entry name" value="ET TRANSLATION PRODUCT-RELATED"/>
    <property type="match status" value="1"/>
</dbReference>
<proteinExistence type="predicted"/>
<dbReference type="InterPro" id="IPR051617">
    <property type="entry name" value="UNC-93-like_regulator"/>
</dbReference>
<keyword evidence="4 5" id="KW-0472">Membrane</keyword>
<evidence type="ECO:0000256" key="3">
    <source>
        <dbReference type="ARBA" id="ARBA00022989"/>
    </source>
</evidence>
<feature type="transmembrane region" description="Helical" evidence="5">
    <location>
        <begin position="167"/>
        <end position="187"/>
    </location>
</feature>
<feature type="transmembrane region" description="Helical" evidence="5">
    <location>
        <begin position="344"/>
        <end position="365"/>
    </location>
</feature>
<comment type="subcellular location">
    <subcellularLocation>
        <location evidence="1">Membrane</location>
        <topology evidence="1">Multi-pass membrane protein</topology>
    </subcellularLocation>
</comment>
<dbReference type="Pfam" id="PF07690">
    <property type="entry name" value="MFS_1"/>
    <property type="match status" value="1"/>
</dbReference>
<accession>A0A7S2CVS6</accession>
<dbReference type="InterPro" id="IPR011701">
    <property type="entry name" value="MFS"/>
</dbReference>
<dbReference type="AlphaFoldDB" id="A0A7S2CVS6"/>
<protein>
    <recommendedName>
        <fullName evidence="7">Major facilitator superfamily (MFS) profile domain-containing protein</fullName>
    </recommendedName>
</protein>
<reference evidence="6" key="1">
    <citation type="submission" date="2021-01" db="EMBL/GenBank/DDBJ databases">
        <authorList>
            <person name="Corre E."/>
            <person name="Pelletier E."/>
            <person name="Niang G."/>
            <person name="Scheremetjew M."/>
            <person name="Finn R."/>
            <person name="Kale V."/>
            <person name="Holt S."/>
            <person name="Cochrane G."/>
            <person name="Meng A."/>
            <person name="Brown T."/>
            <person name="Cohen L."/>
        </authorList>
    </citation>
    <scope>NUCLEOTIDE SEQUENCE</scope>
    <source>
        <strain evidence="6">CCMP1381</strain>
    </source>
</reference>
<dbReference type="InterPro" id="IPR036259">
    <property type="entry name" value="MFS_trans_sf"/>
</dbReference>
<organism evidence="6">
    <name type="scientific">Octactis speculum</name>
    <dbReference type="NCBI Taxonomy" id="3111310"/>
    <lineage>
        <taxon>Eukaryota</taxon>
        <taxon>Sar</taxon>
        <taxon>Stramenopiles</taxon>
        <taxon>Ochrophyta</taxon>
        <taxon>Dictyochophyceae</taxon>
        <taxon>Dictyochales</taxon>
        <taxon>Dictyochaceae</taxon>
        <taxon>Octactis</taxon>
    </lineage>
</organism>
<name>A0A7S2CVS6_9STRA</name>
<feature type="transmembrane region" description="Helical" evidence="5">
    <location>
        <begin position="42"/>
        <end position="61"/>
    </location>
</feature>
<evidence type="ECO:0000256" key="4">
    <source>
        <dbReference type="ARBA" id="ARBA00023136"/>
    </source>
</evidence>
<feature type="transmembrane region" description="Helical" evidence="5">
    <location>
        <begin position="68"/>
        <end position="92"/>
    </location>
</feature>
<evidence type="ECO:0000256" key="5">
    <source>
        <dbReference type="SAM" id="Phobius"/>
    </source>
</evidence>
<dbReference type="EMBL" id="HBGS01033997">
    <property type="protein sequence ID" value="CAD9436988.1"/>
    <property type="molecule type" value="Transcribed_RNA"/>
</dbReference>
<keyword evidence="2 5" id="KW-0812">Transmembrane</keyword>
<evidence type="ECO:0000256" key="2">
    <source>
        <dbReference type="ARBA" id="ARBA00022692"/>
    </source>
</evidence>
<evidence type="ECO:0008006" key="7">
    <source>
        <dbReference type="Google" id="ProtNLM"/>
    </source>
</evidence>
<evidence type="ECO:0000256" key="1">
    <source>
        <dbReference type="ARBA" id="ARBA00004141"/>
    </source>
</evidence>
<dbReference type="GO" id="GO:0022857">
    <property type="term" value="F:transmembrane transporter activity"/>
    <property type="evidence" value="ECO:0007669"/>
    <property type="project" value="InterPro"/>
</dbReference>
<feature type="transmembrane region" description="Helical" evidence="5">
    <location>
        <begin position="291"/>
        <end position="309"/>
    </location>
</feature>
<feature type="transmembrane region" description="Helical" evidence="5">
    <location>
        <begin position="136"/>
        <end position="155"/>
    </location>
</feature>
<dbReference type="GO" id="GO:0016020">
    <property type="term" value="C:membrane"/>
    <property type="evidence" value="ECO:0007669"/>
    <property type="project" value="UniProtKB-SubCell"/>
</dbReference>
<feature type="transmembrane region" description="Helical" evidence="5">
    <location>
        <begin position="98"/>
        <end position="124"/>
    </location>
</feature>
<dbReference type="Gene3D" id="1.20.1250.20">
    <property type="entry name" value="MFS general substrate transporter like domains"/>
    <property type="match status" value="1"/>
</dbReference>
<keyword evidence="3 5" id="KW-1133">Transmembrane helix</keyword>
<evidence type="ECO:0000313" key="6">
    <source>
        <dbReference type="EMBL" id="CAD9436988.1"/>
    </source>
</evidence>
<dbReference type="PANTHER" id="PTHR23294:SF59">
    <property type="entry name" value="UNC93-LIKE PROTEIN C922.05C"/>
    <property type="match status" value="1"/>
</dbReference>
<gene>
    <name evidence="6" type="ORF">DSPE1174_LOCUS17508</name>
</gene>
<sequence>MGMNGFYSAERQVAVVGMLAFCGPGMFNALNGLGGAGSGSASVAALANGSLYFTFAISGYFGGAAFNLFGPVVLFMVGGLTYAIYATCIYFTEDFAFLAVVGGAILGVGAGLFWTAQGSLIMAYATPKSRGKMIGLFWVLFNLGGVMGGLLEFALNYNSSKDSADPLSYFTFIGIMLFGSCLAPIVLAKPAKVVKEDGSPVFFEKARSAGEEIRATLAAANDPFVRRMALFFLASNWFYTYDFSGFNGTQFSIRTRGLNSAIFWAAQMAASYLLGRVLDNTDDSVRTRARKGLTLTVVSLVVSLGPAILDNFTGAFGMCGKVWDKNSPCELDFLHDAPRVAAPMVIYALMGASDAVYQSYAYWLMSSAARGSVRKTVQFSAAYKGIQSLGGGLAWLADLSDSFSYRAQGIVALGITLVACLPVKNTFKYLSECEGGDNDDLHEDLQDPLNADCRESDYQRP</sequence>
<dbReference type="SUPFAM" id="SSF103473">
    <property type="entry name" value="MFS general substrate transporter"/>
    <property type="match status" value="1"/>
</dbReference>